<organism evidence="1 2">
    <name type="scientific">Clathrospora elynae</name>
    <dbReference type="NCBI Taxonomy" id="706981"/>
    <lineage>
        <taxon>Eukaryota</taxon>
        <taxon>Fungi</taxon>
        <taxon>Dikarya</taxon>
        <taxon>Ascomycota</taxon>
        <taxon>Pezizomycotina</taxon>
        <taxon>Dothideomycetes</taxon>
        <taxon>Pleosporomycetidae</taxon>
        <taxon>Pleosporales</taxon>
        <taxon>Diademaceae</taxon>
        <taxon>Clathrospora</taxon>
    </lineage>
</organism>
<protein>
    <submittedName>
        <fullName evidence="1">Uncharacterized protein</fullName>
    </submittedName>
</protein>
<sequence length="192" mass="22277">MHPVWLESIDYEQYDWGTSNESIKTWEMIKHVAGLQEALAGSAHIRQHQRVNLSELLDPWNHVLPLSGCTLEDRFRLPCDLLDNFYVAVRHITQCSSFINFDREPGALWNTEDMVAARKAWNPQQFADEWYFSIMGEKVPLPPGGFPASMKMYELQALQWGTLPWKWEAQDGTESLEHTPQKLASNEVFKRN</sequence>
<name>A0A6A5SC56_9PLEO</name>
<accession>A0A6A5SC56</accession>
<evidence type="ECO:0000313" key="1">
    <source>
        <dbReference type="EMBL" id="KAF1937563.1"/>
    </source>
</evidence>
<dbReference type="EMBL" id="ML976134">
    <property type="protein sequence ID" value="KAF1937563.1"/>
    <property type="molecule type" value="Genomic_DNA"/>
</dbReference>
<dbReference type="Proteomes" id="UP000800038">
    <property type="component" value="Unassembled WGS sequence"/>
</dbReference>
<evidence type="ECO:0000313" key="2">
    <source>
        <dbReference type="Proteomes" id="UP000800038"/>
    </source>
</evidence>
<dbReference type="AlphaFoldDB" id="A0A6A5SC56"/>
<proteinExistence type="predicted"/>
<gene>
    <name evidence="1" type="ORF">EJ02DRAFT_50876</name>
</gene>
<reference evidence="1" key="1">
    <citation type="journal article" date="2020" name="Stud. Mycol.">
        <title>101 Dothideomycetes genomes: a test case for predicting lifestyles and emergence of pathogens.</title>
        <authorList>
            <person name="Haridas S."/>
            <person name="Albert R."/>
            <person name="Binder M."/>
            <person name="Bloem J."/>
            <person name="Labutti K."/>
            <person name="Salamov A."/>
            <person name="Andreopoulos B."/>
            <person name="Baker S."/>
            <person name="Barry K."/>
            <person name="Bills G."/>
            <person name="Bluhm B."/>
            <person name="Cannon C."/>
            <person name="Castanera R."/>
            <person name="Culley D."/>
            <person name="Daum C."/>
            <person name="Ezra D."/>
            <person name="Gonzalez J."/>
            <person name="Henrissat B."/>
            <person name="Kuo A."/>
            <person name="Liang C."/>
            <person name="Lipzen A."/>
            <person name="Lutzoni F."/>
            <person name="Magnuson J."/>
            <person name="Mondo S."/>
            <person name="Nolan M."/>
            <person name="Ohm R."/>
            <person name="Pangilinan J."/>
            <person name="Park H.-J."/>
            <person name="Ramirez L."/>
            <person name="Alfaro M."/>
            <person name="Sun H."/>
            <person name="Tritt A."/>
            <person name="Yoshinaga Y."/>
            <person name="Zwiers L.-H."/>
            <person name="Turgeon B."/>
            <person name="Goodwin S."/>
            <person name="Spatafora J."/>
            <person name="Crous P."/>
            <person name="Grigoriev I."/>
        </authorList>
    </citation>
    <scope>NUCLEOTIDE SEQUENCE</scope>
    <source>
        <strain evidence="1">CBS 161.51</strain>
    </source>
</reference>
<keyword evidence="2" id="KW-1185">Reference proteome</keyword>
<dbReference type="OrthoDB" id="3799029at2759"/>